<comment type="caution">
    <text evidence="2">The sequence shown here is derived from an EMBL/GenBank/DDBJ whole genome shotgun (WGS) entry which is preliminary data.</text>
</comment>
<evidence type="ECO:0000313" key="3">
    <source>
        <dbReference type="Proteomes" id="UP000266272"/>
    </source>
</evidence>
<sequence>MLSIKVVKITALIIGTATGTMADYLCNSVSTETPLNVGDAQGLQSAIANNEFNPPLANPFALYALQTITFTQDSAKACVANEYVFENTHIYPGDVAFAVNFLIEACGDAGGRFTIEGDSGLQCYVFLQDISGPCNDD</sequence>
<dbReference type="EMBL" id="PXOA01000382">
    <property type="protein sequence ID" value="RFU76075.1"/>
    <property type="molecule type" value="Genomic_DNA"/>
</dbReference>
<protein>
    <submittedName>
        <fullName evidence="2">Uncharacterized protein</fullName>
    </submittedName>
</protein>
<proteinExistence type="predicted"/>
<name>A0A395NIY7_TRIAR</name>
<dbReference type="Proteomes" id="UP000266272">
    <property type="component" value="Unassembled WGS sequence"/>
</dbReference>
<accession>A0A395NIY7</accession>
<keyword evidence="3" id="KW-1185">Reference proteome</keyword>
<organism evidence="2 3">
    <name type="scientific">Trichoderma arundinaceum</name>
    <dbReference type="NCBI Taxonomy" id="490622"/>
    <lineage>
        <taxon>Eukaryota</taxon>
        <taxon>Fungi</taxon>
        <taxon>Dikarya</taxon>
        <taxon>Ascomycota</taxon>
        <taxon>Pezizomycotina</taxon>
        <taxon>Sordariomycetes</taxon>
        <taxon>Hypocreomycetidae</taxon>
        <taxon>Hypocreales</taxon>
        <taxon>Hypocreaceae</taxon>
        <taxon>Trichoderma</taxon>
    </lineage>
</organism>
<evidence type="ECO:0000256" key="1">
    <source>
        <dbReference type="SAM" id="SignalP"/>
    </source>
</evidence>
<evidence type="ECO:0000313" key="2">
    <source>
        <dbReference type="EMBL" id="RFU76075.1"/>
    </source>
</evidence>
<gene>
    <name evidence="2" type="ORF">TARUN_6147</name>
</gene>
<reference evidence="2 3" key="1">
    <citation type="journal article" date="2018" name="PLoS Pathog.">
        <title>Evolution of structural diversity of trichothecenes, a family of toxins produced by plant pathogenic and entomopathogenic fungi.</title>
        <authorList>
            <person name="Proctor R.H."/>
            <person name="McCormick S.P."/>
            <person name="Kim H.S."/>
            <person name="Cardoza R.E."/>
            <person name="Stanley A.M."/>
            <person name="Lindo L."/>
            <person name="Kelly A."/>
            <person name="Brown D.W."/>
            <person name="Lee T."/>
            <person name="Vaughan M.M."/>
            <person name="Alexander N.J."/>
            <person name="Busman M."/>
            <person name="Gutierrez S."/>
        </authorList>
    </citation>
    <scope>NUCLEOTIDE SEQUENCE [LARGE SCALE GENOMIC DNA]</scope>
    <source>
        <strain evidence="2 3">IBT 40837</strain>
    </source>
</reference>
<feature type="signal peptide" evidence="1">
    <location>
        <begin position="1"/>
        <end position="22"/>
    </location>
</feature>
<dbReference type="OrthoDB" id="5043970at2759"/>
<dbReference type="AlphaFoldDB" id="A0A395NIY7"/>
<feature type="chain" id="PRO_5017445210" evidence="1">
    <location>
        <begin position="23"/>
        <end position="137"/>
    </location>
</feature>
<keyword evidence="1" id="KW-0732">Signal</keyword>